<proteinExistence type="predicted"/>
<evidence type="ECO:0000313" key="9">
    <source>
        <dbReference type="Proteomes" id="UP001251528"/>
    </source>
</evidence>
<dbReference type="PROSITE" id="PS50011">
    <property type="entry name" value="PROTEIN_KINASE_DOM"/>
    <property type="match status" value="1"/>
</dbReference>
<keyword evidence="9" id="KW-1185">Reference proteome</keyword>
<dbReference type="Gene3D" id="3.30.200.20">
    <property type="entry name" value="Phosphorylase Kinase, domain 1"/>
    <property type="match status" value="1"/>
</dbReference>
<organism evidence="8 9">
    <name type="scientific">Conoideocrella luteorostrata</name>
    <dbReference type="NCBI Taxonomy" id="1105319"/>
    <lineage>
        <taxon>Eukaryota</taxon>
        <taxon>Fungi</taxon>
        <taxon>Dikarya</taxon>
        <taxon>Ascomycota</taxon>
        <taxon>Pezizomycotina</taxon>
        <taxon>Sordariomycetes</taxon>
        <taxon>Hypocreomycetidae</taxon>
        <taxon>Hypocreales</taxon>
        <taxon>Clavicipitaceae</taxon>
        <taxon>Conoideocrella</taxon>
    </lineage>
</organism>
<keyword evidence="4" id="KW-0418">Kinase</keyword>
<dbReference type="PANTHER" id="PTHR45646">
    <property type="entry name" value="SERINE/THREONINE-PROTEIN KINASE DOA-RELATED"/>
    <property type="match status" value="1"/>
</dbReference>
<comment type="caution">
    <text evidence="8">The sequence shown here is derived from an EMBL/GenBank/DDBJ whole genome shotgun (WGS) entry which is preliminary data.</text>
</comment>
<reference evidence="8" key="1">
    <citation type="submission" date="2023-06" db="EMBL/GenBank/DDBJ databases">
        <title>Conoideocrella luteorostrata (Hypocreales: Clavicipitaceae), a potential biocontrol fungus for elongate hemlock scale in United States Christmas tree production areas.</title>
        <authorList>
            <person name="Barrett H."/>
            <person name="Lovett B."/>
            <person name="Macias A.M."/>
            <person name="Stajich J.E."/>
            <person name="Kasson M.T."/>
        </authorList>
    </citation>
    <scope>NUCLEOTIDE SEQUENCE</scope>
    <source>
        <strain evidence="8">ARSEF 14590</strain>
    </source>
</reference>
<evidence type="ECO:0000256" key="4">
    <source>
        <dbReference type="ARBA" id="ARBA00022777"/>
    </source>
</evidence>
<dbReference type="InterPro" id="IPR017441">
    <property type="entry name" value="Protein_kinase_ATP_BS"/>
</dbReference>
<keyword evidence="1" id="KW-0723">Serine/threonine-protein kinase</keyword>
<gene>
    <name evidence="8" type="ORF">QQS21_005059</name>
</gene>
<evidence type="ECO:0000259" key="7">
    <source>
        <dbReference type="PROSITE" id="PS50011"/>
    </source>
</evidence>
<dbReference type="InterPro" id="IPR051175">
    <property type="entry name" value="CLK_kinases"/>
</dbReference>
<dbReference type="GO" id="GO:0005524">
    <property type="term" value="F:ATP binding"/>
    <property type="evidence" value="ECO:0007669"/>
    <property type="project" value="UniProtKB-UniRule"/>
</dbReference>
<keyword evidence="3 6" id="KW-0547">Nucleotide-binding</keyword>
<dbReference type="EMBL" id="JASWJB010000080">
    <property type="protein sequence ID" value="KAK2600185.1"/>
    <property type="molecule type" value="Genomic_DNA"/>
</dbReference>
<protein>
    <recommendedName>
        <fullName evidence="7">Protein kinase domain-containing protein</fullName>
    </recommendedName>
</protein>
<evidence type="ECO:0000256" key="3">
    <source>
        <dbReference type="ARBA" id="ARBA00022741"/>
    </source>
</evidence>
<dbReference type="GO" id="GO:0004674">
    <property type="term" value="F:protein serine/threonine kinase activity"/>
    <property type="evidence" value="ECO:0007669"/>
    <property type="project" value="UniProtKB-KW"/>
</dbReference>
<sequence>MDHHFDRSDALHSGMRYSYHDIVLPPPTTAHGTYFNGTNDDVENLDEYQEGGYHPIHVSDCLGNGGRYRVIHKLGHGGFSTIWLCRDDQLQRYVAVKVMTAEVLPGEVAELSFMKNLDRCKPGAQYLALPLDNFEVHGPNGTHQCIVLPLLGQATSPELWHHLDNPGPVLRTLCHQAVQALHCLHESGIGHGDFRPVNIHVKLRDVDSLDEQDLLSLIGAPEPGDVFSSSGQDLPAGSPRYLLPAANLAKLTSTYLVPEISLIDFGGSYPVSSPPPDLGTPESYLPPEMLIDDRNDPVGPACDIWALGCTLVEIRLQMPLFDMLYGPDEVLNEMIAFFGKLPLQWWTKWKQRVDYRDEEGRPFRRRIDIHGEDFSVDSVLRGNRQHMGTVDGVMQVVKTMGFPEDEMSLLKDLLLKICAYEPRERWDTSQILRHPWFQ</sequence>
<keyword evidence="5 6" id="KW-0067">ATP-binding</keyword>
<evidence type="ECO:0000256" key="6">
    <source>
        <dbReference type="PROSITE-ProRule" id="PRU10141"/>
    </source>
</evidence>
<feature type="domain" description="Protein kinase" evidence="7">
    <location>
        <begin position="68"/>
        <end position="437"/>
    </location>
</feature>
<dbReference type="InterPro" id="IPR011009">
    <property type="entry name" value="Kinase-like_dom_sf"/>
</dbReference>
<evidence type="ECO:0000256" key="2">
    <source>
        <dbReference type="ARBA" id="ARBA00022679"/>
    </source>
</evidence>
<keyword evidence="2" id="KW-0808">Transferase</keyword>
<dbReference type="Pfam" id="PF00069">
    <property type="entry name" value="Pkinase"/>
    <property type="match status" value="1"/>
</dbReference>
<dbReference type="Gene3D" id="1.10.510.10">
    <property type="entry name" value="Transferase(Phosphotransferase) domain 1"/>
    <property type="match status" value="1"/>
</dbReference>
<evidence type="ECO:0000313" key="8">
    <source>
        <dbReference type="EMBL" id="KAK2600185.1"/>
    </source>
</evidence>
<dbReference type="SUPFAM" id="SSF56112">
    <property type="entry name" value="Protein kinase-like (PK-like)"/>
    <property type="match status" value="1"/>
</dbReference>
<dbReference type="AlphaFoldDB" id="A0AAJ0CSL2"/>
<dbReference type="Proteomes" id="UP001251528">
    <property type="component" value="Unassembled WGS sequence"/>
</dbReference>
<evidence type="ECO:0000256" key="1">
    <source>
        <dbReference type="ARBA" id="ARBA00022527"/>
    </source>
</evidence>
<feature type="binding site" evidence="6">
    <location>
        <position position="97"/>
    </location>
    <ligand>
        <name>ATP</name>
        <dbReference type="ChEBI" id="CHEBI:30616"/>
    </ligand>
</feature>
<dbReference type="PROSITE" id="PS00107">
    <property type="entry name" value="PROTEIN_KINASE_ATP"/>
    <property type="match status" value="1"/>
</dbReference>
<accession>A0AAJ0CSL2</accession>
<dbReference type="SMART" id="SM00220">
    <property type="entry name" value="S_TKc"/>
    <property type="match status" value="1"/>
</dbReference>
<name>A0AAJ0CSL2_9HYPO</name>
<dbReference type="GO" id="GO:0043484">
    <property type="term" value="P:regulation of RNA splicing"/>
    <property type="evidence" value="ECO:0007669"/>
    <property type="project" value="TreeGrafter"/>
</dbReference>
<dbReference type="InterPro" id="IPR000719">
    <property type="entry name" value="Prot_kinase_dom"/>
</dbReference>
<evidence type="ECO:0000256" key="5">
    <source>
        <dbReference type="ARBA" id="ARBA00022840"/>
    </source>
</evidence>
<dbReference type="PANTHER" id="PTHR45646:SF11">
    <property type="entry name" value="SERINE_THREONINE-PROTEIN KINASE DOA"/>
    <property type="match status" value="1"/>
</dbReference>
<dbReference type="GO" id="GO:0005634">
    <property type="term" value="C:nucleus"/>
    <property type="evidence" value="ECO:0007669"/>
    <property type="project" value="TreeGrafter"/>
</dbReference>